<dbReference type="SUPFAM" id="SSF109604">
    <property type="entry name" value="HD-domain/PDEase-like"/>
    <property type="match status" value="1"/>
</dbReference>
<evidence type="ECO:0000256" key="1">
    <source>
        <dbReference type="SAM" id="Coils"/>
    </source>
</evidence>
<proteinExistence type="predicted"/>
<dbReference type="Pfam" id="PF13426">
    <property type="entry name" value="PAS_9"/>
    <property type="match status" value="1"/>
</dbReference>
<dbReference type="InterPro" id="IPR035965">
    <property type="entry name" value="PAS-like_dom_sf"/>
</dbReference>
<dbReference type="EMBL" id="CP017634">
    <property type="protein sequence ID" value="ATW25363.1"/>
    <property type="molecule type" value="Genomic_DNA"/>
</dbReference>
<feature type="domain" description="GGDEF" evidence="4">
    <location>
        <begin position="565"/>
        <end position="699"/>
    </location>
</feature>
<dbReference type="PANTHER" id="PTHR43155">
    <property type="entry name" value="CYCLIC DI-GMP PHOSPHODIESTERASE PA4108-RELATED"/>
    <property type="match status" value="1"/>
</dbReference>
<dbReference type="InterPro" id="IPR000700">
    <property type="entry name" value="PAS-assoc_C"/>
</dbReference>
<feature type="domain" description="HD-GYP" evidence="5">
    <location>
        <begin position="686"/>
        <end position="869"/>
    </location>
</feature>
<dbReference type="PANTHER" id="PTHR43155:SF2">
    <property type="entry name" value="CYCLIC DI-GMP PHOSPHODIESTERASE PA4108"/>
    <property type="match status" value="1"/>
</dbReference>
<sequence>MPEVENKFVTDMELKAGINGLFFWANPAGQVFFGKDILSHKISDVIDTEYLSINFGYQIDMEEILSDILQGRKDFFQFRTKTRRYDGQFLLLHWQLRPIRFEGIITGISFLVQNFSQESTFPGAGNDHGLDQNGGNRETDDRVKWLQTQLQESREALTKASENLNASNERLELALFCADESLWDWEIQTGNLHVHNQLPAMLGYDFSGTMPFSFWEELLHPDDRQRVLEDVAANVEGRTPYYETEYRLRTKKGDWIWIQAKGKVVAWDKEGRAVRSLGVHRDITEKKRHQKEQDAIFNAISEVVMYLDLDGKILWANKAAAQSRNLHINEIVGKDCCWVWQNHRKRKNTCPALKCIQTGKSVSSETADDQGRTWLNKTYPLQDENGHNYAVVLISRDVTEQKNYQERIKASEKSYRHLFEKSPIGLMKCDKMGNITEINRSFLDVLQCPTKKQVLKINLLAHPQEQFFNIRDHLKIVLETGQSMEEEMEFSSFLNKKTWVYYKIDPVKNEKGQVTEAIIACQDITDRKKSELEIRFLTFHDCLTGLYNRTFYEEEKSRLDVPRNLPISVISGDLNGLKLVNDAFGHQKGDELLMKAAQVLKKSSRGDDMIARVGGDEFVLVLPHTSYEESQKICQRIRKASKEMTYDPIEVSISLGTATKETQNEGIDKVISQAEEMMYRTKLLESKHIHQEIISALEKKLLKYTHENQPHIDRLVGLSIDLGKRVGLDAQELDRLRLAARYHDIGKAAIPLSILNKKEGLTKEEWHLMKQHSEIGYRIAVNSKIFSALAEEILTHHEKWDGTGYPTNLKGQKIPLISRIIAIADAYCAMVEGRPYREPFSPAQAREEIRKYAGMQFDPELVKIFRDLF</sequence>
<reference evidence="6 7" key="1">
    <citation type="submission" date="2016-10" db="EMBL/GenBank/DDBJ databases">
        <title>Complete Genome Sequence of Peptococcaceae strain DCMF.</title>
        <authorList>
            <person name="Edwards R.J."/>
            <person name="Holland S.I."/>
            <person name="Deshpande N.P."/>
            <person name="Wong Y.K."/>
            <person name="Ertan H."/>
            <person name="Manefield M."/>
            <person name="Russell T.L."/>
            <person name="Lee M.J."/>
        </authorList>
    </citation>
    <scope>NUCLEOTIDE SEQUENCE [LARGE SCALE GENOMIC DNA]</scope>
    <source>
        <strain evidence="6 7">DCMF</strain>
    </source>
</reference>
<dbReference type="Proteomes" id="UP000323521">
    <property type="component" value="Chromosome"/>
</dbReference>
<dbReference type="InterPro" id="IPR013656">
    <property type="entry name" value="PAS_4"/>
</dbReference>
<dbReference type="Gene3D" id="3.30.450.20">
    <property type="entry name" value="PAS domain"/>
    <property type="match status" value="3"/>
</dbReference>
<feature type="domain" description="PAC" evidence="3">
    <location>
        <begin position="242"/>
        <end position="295"/>
    </location>
</feature>
<dbReference type="SUPFAM" id="SSF55073">
    <property type="entry name" value="Nucleotide cyclase"/>
    <property type="match status" value="1"/>
</dbReference>
<dbReference type="Gene3D" id="1.10.3210.10">
    <property type="entry name" value="Hypothetical protein af1432"/>
    <property type="match status" value="1"/>
</dbReference>
<evidence type="ECO:0008006" key="8">
    <source>
        <dbReference type="Google" id="ProtNLM"/>
    </source>
</evidence>
<dbReference type="InterPro" id="IPR001610">
    <property type="entry name" value="PAC"/>
</dbReference>
<dbReference type="CDD" id="cd01949">
    <property type="entry name" value="GGDEF"/>
    <property type="match status" value="1"/>
</dbReference>
<keyword evidence="1" id="KW-0175">Coiled coil</keyword>
<dbReference type="InterPro" id="IPR003607">
    <property type="entry name" value="HD/PDEase_dom"/>
</dbReference>
<dbReference type="Pfam" id="PF00990">
    <property type="entry name" value="GGDEF"/>
    <property type="match status" value="1"/>
</dbReference>
<evidence type="ECO:0000313" key="7">
    <source>
        <dbReference type="Proteomes" id="UP000323521"/>
    </source>
</evidence>
<evidence type="ECO:0000259" key="2">
    <source>
        <dbReference type="PROSITE" id="PS50112"/>
    </source>
</evidence>
<dbReference type="SMART" id="SM00086">
    <property type="entry name" value="PAC"/>
    <property type="match status" value="4"/>
</dbReference>
<feature type="coiled-coil region" evidence="1">
    <location>
        <begin position="143"/>
        <end position="174"/>
    </location>
</feature>
<dbReference type="PROSITE" id="PS50113">
    <property type="entry name" value="PAC"/>
    <property type="match status" value="3"/>
</dbReference>
<dbReference type="SMART" id="SM00091">
    <property type="entry name" value="PAS"/>
    <property type="match status" value="3"/>
</dbReference>
<keyword evidence="7" id="KW-1185">Reference proteome</keyword>
<feature type="domain" description="PAC" evidence="3">
    <location>
        <begin position="484"/>
        <end position="536"/>
    </location>
</feature>
<dbReference type="InterPro" id="IPR013655">
    <property type="entry name" value="PAS_fold_3"/>
</dbReference>
<evidence type="ECO:0000259" key="5">
    <source>
        <dbReference type="PROSITE" id="PS51832"/>
    </source>
</evidence>
<dbReference type="Pfam" id="PF08447">
    <property type="entry name" value="PAS_3"/>
    <property type="match status" value="1"/>
</dbReference>
<dbReference type="InterPro" id="IPR029787">
    <property type="entry name" value="Nucleotide_cyclase"/>
</dbReference>
<evidence type="ECO:0000259" key="4">
    <source>
        <dbReference type="PROSITE" id="PS50887"/>
    </source>
</evidence>
<dbReference type="PROSITE" id="PS50887">
    <property type="entry name" value="GGDEF"/>
    <property type="match status" value="1"/>
</dbReference>
<gene>
    <name evidence="6" type="ORF">DCMF_11815</name>
</gene>
<dbReference type="Pfam" id="PF08448">
    <property type="entry name" value="PAS_4"/>
    <property type="match status" value="1"/>
</dbReference>
<dbReference type="InterPro" id="IPR000014">
    <property type="entry name" value="PAS"/>
</dbReference>
<dbReference type="InterPro" id="IPR043128">
    <property type="entry name" value="Rev_trsase/Diguanyl_cyclase"/>
</dbReference>
<dbReference type="Pfam" id="PF13487">
    <property type="entry name" value="HD_5"/>
    <property type="match status" value="1"/>
</dbReference>
<dbReference type="NCBIfam" id="TIGR00229">
    <property type="entry name" value="sensory_box"/>
    <property type="match status" value="2"/>
</dbReference>
<dbReference type="InterPro" id="IPR000160">
    <property type="entry name" value="GGDEF_dom"/>
</dbReference>
<dbReference type="KEGG" id="fwa:DCMF_11815"/>
<dbReference type="SUPFAM" id="SSF55785">
    <property type="entry name" value="PYP-like sensor domain (PAS domain)"/>
    <property type="match status" value="3"/>
</dbReference>
<dbReference type="PROSITE" id="PS51832">
    <property type="entry name" value="HD_GYP"/>
    <property type="match status" value="1"/>
</dbReference>
<dbReference type="SMART" id="SM00267">
    <property type="entry name" value="GGDEF"/>
    <property type="match status" value="1"/>
</dbReference>
<dbReference type="CDD" id="cd00130">
    <property type="entry name" value="PAS"/>
    <property type="match status" value="2"/>
</dbReference>
<dbReference type="Gene3D" id="3.30.70.270">
    <property type="match status" value="1"/>
</dbReference>
<evidence type="ECO:0000313" key="6">
    <source>
        <dbReference type="EMBL" id="ATW25363.1"/>
    </source>
</evidence>
<dbReference type="SMART" id="SM00471">
    <property type="entry name" value="HDc"/>
    <property type="match status" value="1"/>
</dbReference>
<feature type="domain" description="PAC" evidence="3">
    <location>
        <begin position="360"/>
        <end position="410"/>
    </location>
</feature>
<dbReference type="InterPro" id="IPR037522">
    <property type="entry name" value="HD_GYP_dom"/>
</dbReference>
<dbReference type="AlphaFoldDB" id="A0A3G1KS74"/>
<dbReference type="NCBIfam" id="TIGR00254">
    <property type="entry name" value="GGDEF"/>
    <property type="match status" value="1"/>
</dbReference>
<protein>
    <recommendedName>
        <fullName evidence="8">PAS domain S-box protein</fullName>
    </recommendedName>
</protein>
<organism evidence="6 7">
    <name type="scientific">Formimonas warabiya</name>
    <dbReference type="NCBI Taxonomy" id="1761012"/>
    <lineage>
        <taxon>Bacteria</taxon>
        <taxon>Bacillati</taxon>
        <taxon>Bacillota</taxon>
        <taxon>Clostridia</taxon>
        <taxon>Eubacteriales</taxon>
        <taxon>Peptococcaceae</taxon>
        <taxon>Candidatus Formimonas</taxon>
    </lineage>
</organism>
<evidence type="ECO:0000259" key="3">
    <source>
        <dbReference type="PROSITE" id="PS50113"/>
    </source>
</evidence>
<name>A0A3G1KS74_FORW1</name>
<dbReference type="CDD" id="cd00077">
    <property type="entry name" value="HDc"/>
    <property type="match status" value="1"/>
</dbReference>
<dbReference type="PROSITE" id="PS50112">
    <property type="entry name" value="PAS"/>
    <property type="match status" value="1"/>
</dbReference>
<accession>A0A3G1KS74</accession>
<feature type="domain" description="PAS" evidence="2">
    <location>
        <begin position="289"/>
        <end position="334"/>
    </location>
</feature>
<dbReference type="RefSeq" id="WP_214659287.1">
    <property type="nucleotide sequence ID" value="NZ_CP017634.1"/>
</dbReference>